<dbReference type="InterPro" id="IPR002711">
    <property type="entry name" value="HNH"/>
</dbReference>
<dbReference type="Pfam" id="PF01844">
    <property type="entry name" value="HNH"/>
    <property type="match status" value="1"/>
</dbReference>
<reference evidence="3" key="1">
    <citation type="journal article" date="2021" name="Proc. Natl. Acad. Sci. U.S.A.">
        <title>A Catalog of Tens of Thousands of Viruses from Human Metagenomes Reveals Hidden Associations with Chronic Diseases.</title>
        <authorList>
            <person name="Tisza M.J."/>
            <person name="Buck C.B."/>
        </authorList>
    </citation>
    <scope>NUCLEOTIDE SEQUENCE</scope>
    <source>
        <strain evidence="3">Ctq1q8</strain>
    </source>
</reference>
<proteinExistence type="predicted"/>
<evidence type="ECO:0000313" key="3">
    <source>
        <dbReference type="EMBL" id="DAD81069.1"/>
    </source>
</evidence>
<evidence type="ECO:0000256" key="1">
    <source>
        <dbReference type="SAM" id="Coils"/>
    </source>
</evidence>
<dbReference type="InterPro" id="IPR052892">
    <property type="entry name" value="NA-targeting_endonuclease"/>
</dbReference>
<keyword evidence="1" id="KW-0175">Coiled coil</keyword>
<organism evidence="3">
    <name type="scientific">Siphoviridae sp. ctq1q8</name>
    <dbReference type="NCBI Taxonomy" id="2826467"/>
    <lineage>
        <taxon>Viruses</taxon>
        <taxon>Duplodnaviria</taxon>
        <taxon>Heunggongvirae</taxon>
        <taxon>Uroviricota</taxon>
        <taxon>Caudoviricetes</taxon>
    </lineage>
</organism>
<dbReference type="Gene3D" id="1.10.30.50">
    <property type="match status" value="1"/>
</dbReference>
<protein>
    <submittedName>
        <fullName evidence="3">HNHc</fullName>
    </submittedName>
</protein>
<dbReference type="GO" id="GO:0008270">
    <property type="term" value="F:zinc ion binding"/>
    <property type="evidence" value="ECO:0007669"/>
    <property type="project" value="InterPro"/>
</dbReference>
<sequence>MAKRKTLSKKIRFEVFKRDSFTCQYCGRSAPDVILEVDHINPVANGGDNDIMNLITSCRDCNRGKGKTELSDSETIKKKKEQLDELNERRNQLEMMLEWEQGLHNFVEDQIDAIEQFLQSACGQGFSEYGRKWCKGLINKFGFEEVYESSKISMDRYYDGDDESTTKAFNYIERICYSREKEKKNPYLYYINYIKKICKTNFSYVDEIKLFKWLTQLIHSESDFQEIKEIVIDCANWTQLKRRIEPLLEERGIDA</sequence>
<dbReference type="SMART" id="SM00507">
    <property type="entry name" value="HNHc"/>
    <property type="match status" value="1"/>
</dbReference>
<dbReference type="PANTHER" id="PTHR33877">
    <property type="entry name" value="SLL1193 PROTEIN"/>
    <property type="match status" value="1"/>
</dbReference>
<dbReference type="EMBL" id="BK014895">
    <property type="protein sequence ID" value="DAD81069.1"/>
    <property type="molecule type" value="Genomic_DNA"/>
</dbReference>
<feature type="coiled-coil region" evidence="1">
    <location>
        <begin position="76"/>
        <end position="103"/>
    </location>
</feature>
<name>A0A8S5MFF4_9CAUD</name>
<accession>A0A8S5MFF4</accession>
<evidence type="ECO:0000259" key="2">
    <source>
        <dbReference type="SMART" id="SM00507"/>
    </source>
</evidence>
<dbReference type="PANTHER" id="PTHR33877:SF2">
    <property type="entry name" value="OS07G0170200 PROTEIN"/>
    <property type="match status" value="1"/>
</dbReference>
<feature type="domain" description="HNH nuclease" evidence="2">
    <location>
        <begin position="10"/>
        <end position="63"/>
    </location>
</feature>
<dbReference type="InterPro" id="IPR003615">
    <property type="entry name" value="HNH_nuc"/>
</dbReference>
<dbReference type="GO" id="GO:0004519">
    <property type="term" value="F:endonuclease activity"/>
    <property type="evidence" value="ECO:0007669"/>
    <property type="project" value="InterPro"/>
</dbReference>
<dbReference type="GO" id="GO:0003676">
    <property type="term" value="F:nucleic acid binding"/>
    <property type="evidence" value="ECO:0007669"/>
    <property type="project" value="InterPro"/>
</dbReference>
<dbReference type="CDD" id="cd00085">
    <property type="entry name" value="HNHc"/>
    <property type="match status" value="1"/>
</dbReference>